<proteinExistence type="predicted"/>
<reference evidence="2" key="1">
    <citation type="journal article" date="2013" name="Nat. Genet.">
        <title>The draft genomes of soft-shell turtle and green sea turtle yield insights into the development and evolution of the turtle-specific body plan.</title>
        <authorList>
            <person name="Wang Z."/>
            <person name="Pascual-Anaya J."/>
            <person name="Zadissa A."/>
            <person name="Li W."/>
            <person name="Niimura Y."/>
            <person name="Huang Z."/>
            <person name="Li C."/>
            <person name="White S."/>
            <person name="Xiong Z."/>
            <person name="Fang D."/>
            <person name="Wang B."/>
            <person name="Ming Y."/>
            <person name="Chen Y."/>
            <person name="Zheng Y."/>
            <person name="Kuraku S."/>
            <person name="Pignatelli M."/>
            <person name="Herrero J."/>
            <person name="Beal K."/>
            <person name="Nozawa M."/>
            <person name="Li Q."/>
            <person name="Wang J."/>
            <person name="Zhang H."/>
            <person name="Yu L."/>
            <person name="Shigenobu S."/>
            <person name="Wang J."/>
            <person name="Liu J."/>
            <person name="Flicek P."/>
            <person name="Searle S."/>
            <person name="Wang J."/>
            <person name="Kuratani S."/>
            <person name="Yin Y."/>
            <person name="Aken B."/>
            <person name="Zhang G."/>
            <person name="Irie N."/>
        </authorList>
    </citation>
    <scope>NUCLEOTIDE SEQUENCE [LARGE SCALE GENOMIC DNA]</scope>
</reference>
<sequence length="77" mass="8773">MIYRLVYQTGSSPACSVGRTDLWETLLYYQQHFLAAKILIRVPENGIDCKAEPAPLLLTNPVQLLDWLLDKIAKLEN</sequence>
<dbReference type="AlphaFoldDB" id="M7B130"/>
<accession>M7B130</accession>
<gene>
    <name evidence="1" type="ORF">UY3_13709</name>
</gene>
<organism evidence="1 2">
    <name type="scientific">Chelonia mydas</name>
    <name type="common">Green sea-turtle</name>
    <name type="synonym">Chelonia agassizi</name>
    <dbReference type="NCBI Taxonomy" id="8469"/>
    <lineage>
        <taxon>Eukaryota</taxon>
        <taxon>Metazoa</taxon>
        <taxon>Chordata</taxon>
        <taxon>Craniata</taxon>
        <taxon>Vertebrata</taxon>
        <taxon>Euteleostomi</taxon>
        <taxon>Archelosauria</taxon>
        <taxon>Testudinata</taxon>
        <taxon>Testudines</taxon>
        <taxon>Cryptodira</taxon>
        <taxon>Durocryptodira</taxon>
        <taxon>Americhelydia</taxon>
        <taxon>Chelonioidea</taxon>
        <taxon>Cheloniidae</taxon>
        <taxon>Chelonia</taxon>
    </lineage>
</organism>
<dbReference type="Proteomes" id="UP000031443">
    <property type="component" value="Unassembled WGS sequence"/>
</dbReference>
<keyword evidence="2" id="KW-1185">Reference proteome</keyword>
<evidence type="ECO:0000313" key="1">
    <source>
        <dbReference type="EMBL" id="EMP29130.1"/>
    </source>
</evidence>
<evidence type="ECO:0000313" key="2">
    <source>
        <dbReference type="Proteomes" id="UP000031443"/>
    </source>
</evidence>
<protein>
    <submittedName>
        <fullName evidence="1">Uncharacterized protein</fullName>
    </submittedName>
</protein>
<dbReference type="EMBL" id="KB558679">
    <property type="protein sequence ID" value="EMP29130.1"/>
    <property type="molecule type" value="Genomic_DNA"/>
</dbReference>
<name>M7B130_CHEMY</name>